<evidence type="ECO:0000313" key="2">
    <source>
        <dbReference type="EMBL" id="SCD18996.1"/>
    </source>
</evidence>
<sequence>MSVIINKVRTKDDLKKFIQFGIDLYEGNEYFVPPLIYDERATLNWSKNPAFDHCDANYFLAYRDDKIVGRIGVIINHKANEKWNERNARFGFVDFIDDSEVVDALFGAAESWARSRGMDKIHGPLGFTDLDHEGMLVEGFDQIGTLSTIYNYPYYVNHMERMGYIKDQDWVEFLITIPKEMPERFLRASEIVKKRFGLDVKHLESKKDVLPYARDIFKLINRAYKDLYGYVELTDRQIDYYVDMYIPMLRLEFLTLVIRQEDNKLVGVGIGLPSIAKALQKARGRFVPTGWYHLYKALKGKDTNVLDLLMVAVDPEYQGKGLNALMFNEFIPAANRLGFEYAESNPELEINSKVHSMWNSLETKQHKRRRAFIKNL</sequence>
<dbReference type="GO" id="GO:0016747">
    <property type="term" value="F:acyltransferase activity, transferring groups other than amino-acyl groups"/>
    <property type="evidence" value="ECO:0007669"/>
    <property type="project" value="InterPro"/>
</dbReference>
<accession>A0A1R3SRH5</accession>
<dbReference type="Gene3D" id="3.40.630.30">
    <property type="match status" value="1"/>
</dbReference>
<dbReference type="KEGG" id="psac:PSM36_0160"/>
<dbReference type="EMBL" id="LT605205">
    <property type="protein sequence ID" value="SCD18996.1"/>
    <property type="molecule type" value="Genomic_DNA"/>
</dbReference>
<organism evidence="2 3">
    <name type="scientific">Proteiniphilum saccharofermentans</name>
    <dbReference type="NCBI Taxonomy" id="1642647"/>
    <lineage>
        <taxon>Bacteria</taxon>
        <taxon>Pseudomonadati</taxon>
        <taxon>Bacteroidota</taxon>
        <taxon>Bacteroidia</taxon>
        <taxon>Bacteroidales</taxon>
        <taxon>Dysgonomonadaceae</taxon>
        <taxon>Proteiniphilum</taxon>
    </lineage>
</organism>
<gene>
    <name evidence="2" type="ORF">PSM36_0160</name>
</gene>
<dbReference type="STRING" id="1642647.PSM36_0160"/>
<name>A0A1R3SRH5_9BACT</name>
<dbReference type="InterPro" id="IPR039968">
    <property type="entry name" value="BcerS-like"/>
</dbReference>
<dbReference type="Proteomes" id="UP000187464">
    <property type="component" value="Chromosome I"/>
</dbReference>
<dbReference type="Pfam" id="PF00583">
    <property type="entry name" value="Acetyltransf_1"/>
    <property type="match status" value="1"/>
</dbReference>
<evidence type="ECO:0000313" key="3">
    <source>
        <dbReference type="Proteomes" id="UP000187464"/>
    </source>
</evidence>
<dbReference type="SUPFAM" id="SSF55729">
    <property type="entry name" value="Acyl-CoA N-acyltransferases (Nat)"/>
    <property type="match status" value="1"/>
</dbReference>
<dbReference type="InterPro" id="IPR016181">
    <property type="entry name" value="Acyl_CoA_acyltransferase"/>
</dbReference>
<proteinExistence type="predicted"/>
<keyword evidence="3" id="KW-1185">Reference proteome</keyword>
<dbReference type="InterPro" id="IPR000182">
    <property type="entry name" value="GNAT_dom"/>
</dbReference>
<reference evidence="2 3" key="1">
    <citation type="submission" date="2016-08" db="EMBL/GenBank/DDBJ databases">
        <authorList>
            <person name="Seilhamer J.J."/>
        </authorList>
    </citation>
    <scope>NUCLEOTIDE SEQUENCE [LARGE SCALE GENOMIC DNA]</scope>
    <source>
        <strain evidence="2">M3/6</strain>
    </source>
</reference>
<feature type="domain" description="N-acetyltransferase" evidence="1">
    <location>
        <begin position="245"/>
        <end position="341"/>
    </location>
</feature>
<evidence type="ECO:0000259" key="1">
    <source>
        <dbReference type="Pfam" id="PF00583"/>
    </source>
</evidence>
<dbReference type="PANTHER" id="PTHR41368:SF1">
    <property type="entry name" value="PROTEIN YGHO"/>
    <property type="match status" value="1"/>
</dbReference>
<dbReference type="PANTHER" id="PTHR41368">
    <property type="entry name" value="PROTEIN YGHO"/>
    <property type="match status" value="1"/>
</dbReference>
<dbReference type="RefSeq" id="WP_076928368.1">
    <property type="nucleotide sequence ID" value="NZ_LT605205.1"/>
</dbReference>
<protein>
    <recommendedName>
        <fullName evidence="1">N-acetyltransferase domain-containing protein</fullName>
    </recommendedName>
</protein>
<dbReference type="AlphaFoldDB" id="A0A1R3SRH5"/>